<evidence type="ECO:0000313" key="5">
    <source>
        <dbReference type="Proteomes" id="UP000315995"/>
    </source>
</evidence>
<dbReference type="Proteomes" id="UP000315995">
    <property type="component" value="Chromosome"/>
</dbReference>
<name>A0A4Y6PM27_PERCE</name>
<reference evidence="4 5" key="1">
    <citation type="submission" date="2019-06" db="EMBL/GenBank/DDBJ databases">
        <title>Persicimonas caeni gen. nov., sp. nov., a predatory bacterium isolated from solar saltern.</title>
        <authorList>
            <person name="Wang S."/>
        </authorList>
    </citation>
    <scope>NUCLEOTIDE SEQUENCE [LARGE SCALE GENOMIC DNA]</scope>
    <source>
        <strain evidence="4 5">YN101</strain>
    </source>
</reference>
<dbReference type="PANTHER" id="PTHR30388">
    <property type="entry name" value="ALDEHYDE OXIDOREDUCTASE MOLYBDENUM COFACTOR ASSEMBLY PROTEIN"/>
    <property type="match status" value="1"/>
</dbReference>
<organism evidence="4 5">
    <name type="scientific">Persicimonas caeni</name>
    <dbReference type="NCBI Taxonomy" id="2292766"/>
    <lineage>
        <taxon>Bacteria</taxon>
        <taxon>Deltaproteobacteria</taxon>
        <taxon>Bradymonadales</taxon>
        <taxon>Bradymonadaceae</taxon>
        <taxon>Persicimonas</taxon>
    </lineage>
</organism>
<feature type="domain" description="XdhC- CoxI" evidence="2">
    <location>
        <begin position="45"/>
        <end position="104"/>
    </location>
</feature>
<gene>
    <name evidence="4" type="ORF">FIV42_01070</name>
</gene>
<feature type="region of interest" description="Disordered" evidence="1">
    <location>
        <begin position="387"/>
        <end position="416"/>
    </location>
</feature>
<sequence>MRGSTERCTGESRPKMAPLARRISCCLDGRAMALLDQILEAYGPRRPAVLGTVVDLLGSGYRRPGARILIFDDGGHVGAISGGCLEKDVARNARAWVEDGPKTVLFDTRSNRFEPVGKYGTGCEGVVHLFLQPMPSPPSPSQQGLDPLAQLAELRAAGQDAVLVTAYACTDDDAPLGCVAVVGGASQQWADEFPHALRPALSQAAEQTLQDQRTAGLELEHEGATWRFLVEYARPPLELVVVGTGADAAALVQVARPLGWRIRVIGTDPLKLDRPGFAGADTVCLTSAAQAAEVEVGRHSYVVQMTHHFEQDARMLPHWLASPAPYVGLLGPKSRTARLMTQLHEEGALPDAGQIDKLATPVGLDLGGEDPYEVAVSIVSQIVARKNGRDGGPLSKRNAPIHEPHRVQTHTREVES</sequence>
<feature type="compositionally biased region" description="Basic and acidic residues" evidence="1">
    <location>
        <begin position="400"/>
        <end position="416"/>
    </location>
</feature>
<feature type="domain" description="XdhC Rossmann" evidence="3">
    <location>
        <begin position="239"/>
        <end position="382"/>
    </location>
</feature>
<evidence type="ECO:0000259" key="2">
    <source>
        <dbReference type="Pfam" id="PF02625"/>
    </source>
</evidence>
<protein>
    <submittedName>
        <fullName evidence="4">XdhC family protein</fullName>
    </submittedName>
</protein>
<dbReference type="Pfam" id="PF13478">
    <property type="entry name" value="XdhC_C"/>
    <property type="match status" value="1"/>
</dbReference>
<dbReference type="InterPro" id="IPR052698">
    <property type="entry name" value="MoCofactor_Util/Proc"/>
</dbReference>
<dbReference type="InterPro" id="IPR027051">
    <property type="entry name" value="XdhC_Rossmann_dom"/>
</dbReference>
<dbReference type="EMBL" id="CP041186">
    <property type="protein sequence ID" value="QDG49374.1"/>
    <property type="molecule type" value="Genomic_DNA"/>
</dbReference>
<dbReference type="Pfam" id="PF02625">
    <property type="entry name" value="XdhC_CoxI"/>
    <property type="match status" value="1"/>
</dbReference>
<dbReference type="PANTHER" id="PTHR30388:SF6">
    <property type="entry name" value="XANTHINE DEHYDROGENASE SUBUNIT A-RELATED"/>
    <property type="match status" value="1"/>
</dbReference>
<dbReference type="InterPro" id="IPR003777">
    <property type="entry name" value="XdhC_CoxI"/>
</dbReference>
<evidence type="ECO:0000256" key="1">
    <source>
        <dbReference type="SAM" id="MobiDB-lite"/>
    </source>
</evidence>
<proteinExistence type="predicted"/>
<keyword evidence="5" id="KW-1185">Reference proteome</keyword>
<dbReference type="Gene3D" id="3.40.50.720">
    <property type="entry name" value="NAD(P)-binding Rossmann-like Domain"/>
    <property type="match status" value="1"/>
</dbReference>
<accession>A0A4Y6PM27</accession>
<evidence type="ECO:0000259" key="3">
    <source>
        <dbReference type="Pfam" id="PF13478"/>
    </source>
</evidence>
<dbReference type="AlphaFoldDB" id="A0A4Y6PM27"/>
<dbReference type="OrthoDB" id="9815497at2"/>
<evidence type="ECO:0000313" key="4">
    <source>
        <dbReference type="EMBL" id="QDG49374.1"/>
    </source>
</evidence>
<accession>A0A5B8XY31</accession>